<name>A0A9X3MTC6_9ACTN</name>
<dbReference type="Proteomes" id="UP001149140">
    <property type="component" value="Unassembled WGS sequence"/>
</dbReference>
<keyword evidence="4" id="KW-0474">Menaquinone biosynthesis</keyword>
<dbReference type="Pfam" id="PF01209">
    <property type="entry name" value="Ubie_methyltran"/>
    <property type="match status" value="1"/>
</dbReference>
<comment type="catalytic activity">
    <reaction evidence="4">
        <text>a 2-demethylmenaquinol + S-adenosyl-L-methionine = a menaquinol + S-adenosyl-L-homocysteine + H(+)</text>
        <dbReference type="Rhea" id="RHEA:42640"/>
        <dbReference type="Rhea" id="RHEA-COMP:9539"/>
        <dbReference type="Rhea" id="RHEA-COMP:9563"/>
        <dbReference type="ChEBI" id="CHEBI:15378"/>
        <dbReference type="ChEBI" id="CHEBI:18151"/>
        <dbReference type="ChEBI" id="CHEBI:55437"/>
        <dbReference type="ChEBI" id="CHEBI:57856"/>
        <dbReference type="ChEBI" id="CHEBI:59789"/>
        <dbReference type="EC" id="2.1.1.163"/>
    </reaction>
</comment>
<dbReference type="GO" id="GO:0043770">
    <property type="term" value="F:demethylmenaquinone methyltransferase activity"/>
    <property type="evidence" value="ECO:0007669"/>
    <property type="project" value="UniProtKB-UniRule"/>
</dbReference>
<sequence>MAAGTGTLPADSVRAMFDRIAGVYDVMNTVMTAGLHHQWRTRAVDLARVGPGTRSLDVATGTGDLAIELASRGGDVVGSDFSEGMLERARAKAPALTWEQADAQALPYPDDAFDAATVGFGARNFSDLPLGLSEMVRVVKPGGRVVILEITTPQKPPLSTFFSLWFDRLVPLLGRFDEAYTYLPNSVKRFPAPSALAGELVAAGCTDVGWILTAGGIIAIHHGTVS</sequence>
<feature type="binding site" evidence="4">
    <location>
        <position position="80"/>
    </location>
    <ligand>
        <name>S-adenosyl-L-methionine</name>
        <dbReference type="ChEBI" id="CHEBI:59789"/>
    </ligand>
</feature>
<comment type="function">
    <text evidence="4">Methyltransferase required for the conversion of demethylmenaquinol (DMKH2) to menaquinol (MKH2).</text>
</comment>
<evidence type="ECO:0000256" key="4">
    <source>
        <dbReference type="HAMAP-Rule" id="MF_01813"/>
    </source>
</evidence>
<evidence type="ECO:0000313" key="6">
    <source>
        <dbReference type="Proteomes" id="UP001149140"/>
    </source>
</evidence>
<proteinExistence type="inferred from homology"/>
<evidence type="ECO:0000256" key="3">
    <source>
        <dbReference type="ARBA" id="ARBA00022691"/>
    </source>
</evidence>
<feature type="binding site" evidence="4">
    <location>
        <position position="62"/>
    </location>
    <ligand>
        <name>S-adenosyl-L-methionine</name>
        <dbReference type="ChEBI" id="CHEBI:59789"/>
    </ligand>
</feature>
<dbReference type="SUPFAM" id="SSF53335">
    <property type="entry name" value="S-adenosyl-L-methionine-dependent methyltransferases"/>
    <property type="match status" value="1"/>
</dbReference>
<keyword evidence="2 4" id="KW-0808">Transferase</keyword>
<organism evidence="5 6">
    <name type="scientific">Solirubrobacter ginsenosidimutans</name>
    <dbReference type="NCBI Taxonomy" id="490573"/>
    <lineage>
        <taxon>Bacteria</taxon>
        <taxon>Bacillati</taxon>
        <taxon>Actinomycetota</taxon>
        <taxon>Thermoleophilia</taxon>
        <taxon>Solirubrobacterales</taxon>
        <taxon>Solirubrobacteraceae</taxon>
        <taxon>Solirubrobacter</taxon>
    </lineage>
</organism>
<dbReference type="RefSeq" id="WP_270041276.1">
    <property type="nucleotide sequence ID" value="NZ_JAPDOD010000015.1"/>
</dbReference>
<comment type="pathway">
    <text evidence="4">Quinol/quinone metabolism; menaquinone biosynthesis; menaquinol from 1,4-dihydroxy-2-naphthoate: step 2/2.</text>
</comment>
<gene>
    <name evidence="4" type="primary">menG</name>
    <name evidence="5" type="ORF">OM076_17340</name>
</gene>
<protein>
    <recommendedName>
        <fullName evidence="4">Demethylmenaquinone methyltransferase</fullName>
        <ecNumber evidence="4">2.1.1.163</ecNumber>
    </recommendedName>
</protein>
<keyword evidence="3 4" id="KW-0949">S-adenosyl-L-methionine</keyword>
<dbReference type="InterPro" id="IPR029063">
    <property type="entry name" value="SAM-dependent_MTases_sf"/>
</dbReference>
<comment type="caution">
    <text evidence="4">Lacks conserved residue(s) required for the propagation of feature annotation.</text>
</comment>
<dbReference type="PANTHER" id="PTHR43591:SF24">
    <property type="entry name" value="2-METHOXY-6-POLYPRENYL-1,4-BENZOQUINOL METHYLASE, MITOCHONDRIAL"/>
    <property type="match status" value="1"/>
</dbReference>
<accession>A0A9X3MTC6</accession>
<dbReference type="PROSITE" id="PS51608">
    <property type="entry name" value="SAM_MT_UBIE"/>
    <property type="match status" value="1"/>
</dbReference>
<keyword evidence="5" id="KW-0830">Ubiquinone</keyword>
<keyword evidence="6" id="KW-1185">Reference proteome</keyword>
<dbReference type="GO" id="GO:0032259">
    <property type="term" value="P:methylation"/>
    <property type="evidence" value="ECO:0007669"/>
    <property type="project" value="UniProtKB-KW"/>
</dbReference>
<dbReference type="Gene3D" id="3.40.50.150">
    <property type="entry name" value="Vaccinia Virus protein VP39"/>
    <property type="match status" value="1"/>
</dbReference>
<dbReference type="EC" id="2.1.1.163" evidence="4"/>
<evidence type="ECO:0000313" key="5">
    <source>
        <dbReference type="EMBL" id="MDA0162042.1"/>
    </source>
</evidence>
<dbReference type="InterPro" id="IPR023576">
    <property type="entry name" value="UbiE/COQ5_MeTrFase_CS"/>
</dbReference>
<dbReference type="CDD" id="cd02440">
    <property type="entry name" value="AdoMet_MTases"/>
    <property type="match status" value="1"/>
</dbReference>
<dbReference type="GO" id="GO:0009234">
    <property type="term" value="P:menaquinone biosynthetic process"/>
    <property type="evidence" value="ECO:0007669"/>
    <property type="project" value="UniProtKB-UniRule"/>
</dbReference>
<dbReference type="NCBIfam" id="TIGR01934">
    <property type="entry name" value="MenG_MenH_UbiE"/>
    <property type="match status" value="1"/>
</dbReference>
<dbReference type="InterPro" id="IPR004033">
    <property type="entry name" value="UbiE/COQ5_MeTrFase"/>
</dbReference>
<reference evidence="5" key="1">
    <citation type="submission" date="2022-10" db="EMBL/GenBank/DDBJ databases">
        <title>The WGS of Solirubrobacter ginsenosidimutans DSM 21036.</title>
        <authorList>
            <person name="Jiang Z."/>
        </authorList>
    </citation>
    <scope>NUCLEOTIDE SEQUENCE</scope>
    <source>
        <strain evidence="5">DSM 21036</strain>
    </source>
</reference>
<evidence type="ECO:0000256" key="1">
    <source>
        <dbReference type="ARBA" id="ARBA00022603"/>
    </source>
</evidence>
<comment type="similarity">
    <text evidence="4">Belongs to the class I-like SAM-binding methyltransferase superfamily. MenG/UbiE family.</text>
</comment>
<dbReference type="EMBL" id="JAPDOD010000015">
    <property type="protein sequence ID" value="MDA0162042.1"/>
    <property type="molecule type" value="Genomic_DNA"/>
</dbReference>
<comment type="caution">
    <text evidence="5">The sequence shown here is derived from an EMBL/GenBank/DDBJ whole genome shotgun (WGS) entry which is preliminary data.</text>
</comment>
<evidence type="ECO:0000256" key="2">
    <source>
        <dbReference type="ARBA" id="ARBA00022679"/>
    </source>
</evidence>
<dbReference type="PANTHER" id="PTHR43591">
    <property type="entry name" value="METHYLTRANSFERASE"/>
    <property type="match status" value="1"/>
</dbReference>
<dbReference type="HAMAP" id="MF_01813">
    <property type="entry name" value="MenG_UbiE_methyltr"/>
    <property type="match status" value="1"/>
</dbReference>
<dbReference type="PROSITE" id="PS01184">
    <property type="entry name" value="UBIE_2"/>
    <property type="match status" value="1"/>
</dbReference>
<feature type="binding site" evidence="4">
    <location>
        <begin position="102"/>
        <end position="103"/>
    </location>
    <ligand>
        <name>S-adenosyl-L-methionine</name>
        <dbReference type="ChEBI" id="CHEBI:59789"/>
    </ligand>
</feature>
<keyword evidence="1 4" id="KW-0489">Methyltransferase</keyword>
<dbReference type="AlphaFoldDB" id="A0A9X3MTC6"/>